<keyword evidence="2 10" id="KW-0813">Transport</keyword>
<reference evidence="13" key="1">
    <citation type="submission" date="2019-08" db="EMBL/GenBank/DDBJ databases">
        <title>Comparative genome analysis confer to the adaptation heavy metal polluted environment.</title>
        <authorList>
            <person name="Li Y."/>
        </authorList>
    </citation>
    <scope>NUCLEOTIDE SEQUENCE [LARGE SCALE GENOMIC DNA]</scope>
    <source>
        <strain evidence="13">P1</strain>
    </source>
</reference>
<keyword evidence="9 10" id="KW-0998">Cell outer membrane</keyword>
<dbReference type="InterPro" id="IPR036942">
    <property type="entry name" value="Beta-barrel_TonB_sf"/>
</dbReference>
<dbReference type="InterPro" id="IPR039426">
    <property type="entry name" value="TonB-dep_rcpt-like"/>
</dbReference>
<dbReference type="InterPro" id="IPR000531">
    <property type="entry name" value="Beta-barrel_TonB"/>
</dbReference>
<dbReference type="SUPFAM" id="SSF56935">
    <property type="entry name" value="Porins"/>
    <property type="match status" value="1"/>
</dbReference>
<dbReference type="SMART" id="SM00965">
    <property type="entry name" value="STN"/>
    <property type="match status" value="1"/>
</dbReference>
<dbReference type="SUPFAM" id="SSF49464">
    <property type="entry name" value="Carboxypeptidase regulatory domain-like"/>
    <property type="match status" value="1"/>
</dbReference>
<evidence type="ECO:0000256" key="3">
    <source>
        <dbReference type="ARBA" id="ARBA00022452"/>
    </source>
</evidence>
<dbReference type="EMBL" id="CP043450">
    <property type="protein sequence ID" value="QEM10016.1"/>
    <property type="molecule type" value="Genomic_DNA"/>
</dbReference>
<evidence type="ECO:0000256" key="11">
    <source>
        <dbReference type="RuleBase" id="RU003357"/>
    </source>
</evidence>
<dbReference type="InterPro" id="IPR023997">
    <property type="entry name" value="TonB-dep_OMP_SusC/RagA_CS"/>
</dbReference>
<keyword evidence="7 11" id="KW-0798">TonB box</keyword>
<accession>A0A5C1HVQ3</accession>
<name>A0A5C1HVQ3_9SPHI</name>
<dbReference type="InterPro" id="IPR023996">
    <property type="entry name" value="TonB-dep_OMP_SusC/RagA"/>
</dbReference>
<dbReference type="Gene3D" id="3.55.50.30">
    <property type="match status" value="1"/>
</dbReference>
<dbReference type="NCBIfam" id="TIGR04056">
    <property type="entry name" value="OMP_RagA_SusC"/>
    <property type="match status" value="1"/>
</dbReference>
<dbReference type="GO" id="GO:0009279">
    <property type="term" value="C:cell outer membrane"/>
    <property type="evidence" value="ECO:0007669"/>
    <property type="project" value="UniProtKB-SubCell"/>
</dbReference>
<sequence>MNKYLIGNGSRPGWLWPVPEKILLIMRLTTLLLVISFVHVSGKVLSQITLNESNAKLETVLKAIEKQSGYVFVYNADKVNLDNVTVSLKNATIEQALEACFKNTQIQYQIVSKNIVLRRREVVPEKPIAAEAILILGTVTNTSRQPLSGASVIVKRTKKGVSTDAQGKYLIKTAEITDTLLFSYLGYVTKAIPARVAAKSPILDVIMEEATNGLDEIVIQGYGKTSKRLATGDITRVSGKDISDQPVMNPILALQGRVANVDITPVSGTASGPVKIEIRGRKALNDQFPSDPLYIINGVPLTVLEVRGGTTNAGSAAYSRGYDQTGAGPGQSPFFSLNPDDIESIEILKDADATAIYGSRGANGVILITTKKGQPGKMKVDASFNTGSNFVTRYFDLLNTQQYIAMRKEAFANSGVQPTVNNAVDLLVFDQSKDTNWQKYHSGSSSQTNYTGSVSGGSELTTYRIGASYGTTHDLSTITGGNRRGTVSLSLQNHSADQKFSMDLNTSYAATSVDAVQMDVPLTLPPNAPDPFDSQGNLNFAAWGAAHASYPFNGLKNTSDQRGNTLSSGLLLTYNVVKGLSLSTSLGYTNTTNLNTIINPIASIDPFTTPPFYGRSQFGTTRVSNMIVEPQLNYHTLLGKGSLAVLAGGTYQQNSTSGANVRGLNYTDDALLGTITNAPVVTADDISGKYRYMGVFARVNFNWDSKYILNLNGRRDGSSRFGSDSRFGNFYSIGAAWNISDEKWVSDFLPSFFSLVKIRGSYGITGSDQVGDYKYLTQYGNTAIKLPDYNGISPIVPLIQPNADYHWQVNRSTELALEIGMLKDRLSLSVSAYRSYCDNQLVDFLTPAITGFTSVIANSPAKVANDGLEIALNGTLIKTNKFSWSASFNTGFNRNRLLAYPNLEKSPYADRLKIGTSVNSVYVLKYLGVDPLTGYYTFEDHNGDNNITTTGGPESRGDRYIAVKTTPDFTGNLNQTFRYKGFSLSANFYLVKQRGRNSLYNSIATGATNISLERYLTRWQKPGDQALTAKLSVVTTAENSLILQSDQAYTDASFIRLNSINASGALPKNWAKQIGASNINFIASASNIFVITKYKGLDPVVQSVGSALPSRTVTFGLNCSF</sequence>
<evidence type="ECO:0000256" key="9">
    <source>
        <dbReference type="ARBA" id="ARBA00023237"/>
    </source>
</evidence>
<dbReference type="Pfam" id="PF00593">
    <property type="entry name" value="TonB_dep_Rec_b-barrel"/>
    <property type="match status" value="1"/>
</dbReference>
<dbReference type="AlphaFoldDB" id="A0A5C1HVQ3"/>
<keyword evidence="5 10" id="KW-0812">Transmembrane</keyword>
<dbReference type="GO" id="GO:0006826">
    <property type="term" value="P:iron ion transport"/>
    <property type="evidence" value="ECO:0007669"/>
    <property type="project" value="UniProtKB-KW"/>
</dbReference>
<comment type="similarity">
    <text evidence="10 11">Belongs to the TonB-dependent receptor family.</text>
</comment>
<dbReference type="Gene3D" id="2.60.40.1120">
    <property type="entry name" value="Carboxypeptidase-like, regulatory domain"/>
    <property type="match status" value="1"/>
</dbReference>
<dbReference type="KEGG" id="mrub:DEO27_008270"/>
<evidence type="ECO:0000313" key="14">
    <source>
        <dbReference type="Proteomes" id="UP000251402"/>
    </source>
</evidence>
<gene>
    <name evidence="13" type="ORF">DEO27_008270</name>
</gene>
<dbReference type="Gene3D" id="2.170.130.10">
    <property type="entry name" value="TonB-dependent receptor, plug domain"/>
    <property type="match status" value="1"/>
</dbReference>
<dbReference type="InterPro" id="IPR012910">
    <property type="entry name" value="Plug_dom"/>
</dbReference>
<keyword evidence="3 10" id="KW-1134">Transmembrane beta strand</keyword>
<keyword evidence="4" id="KW-0406">Ion transport</keyword>
<evidence type="ECO:0000256" key="4">
    <source>
        <dbReference type="ARBA" id="ARBA00022496"/>
    </source>
</evidence>
<dbReference type="NCBIfam" id="TIGR04057">
    <property type="entry name" value="SusC_RagA_signa"/>
    <property type="match status" value="1"/>
</dbReference>
<evidence type="ECO:0000259" key="12">
    <source>
        <dbReference type="SMART" id="SM00965"/>
    </source>
</evidence>
<proteinExistence type="inferred from homology"/>
<keyword evidence="6" id="KW-0408">Iron</keyword>
<dbReference type="Proteomes" id="UP000251402">
    <property type="component" value="Chromosome"/>
</dbReference>
<dbReference type="Pfam" id="PF07660">
    <property type="entry name" value="STN"/>
    <property type="match status" value="1"/>
</dbReference>
<organism evidence="13 14">
    <name type="scientific">Mucilaginibacter rubeus</name>
    <dbReference type="NCBI Taxonomy" id="2027860"/>
    <lineage>
        <taxon>Bacteria</taxon>
        <taxon>Pseudomonadati</taxon>
        <taxon>Bacteroidota</taxon>
        <taxon>Sphingobacteriia</taxon>
        <taxon>Sphingobacteriales</taxon>
        <taxon>Sphingobacteriaceae</taxon>
        <taxon>Mucilaginibacter</taxon>
    </lineage>
</organism>
<evidence type="ECO:0000256" key="10">
    <source>
        <dbReference type="PROSITE-ProRule" id="PRU01360"/>
    </source>
</evidence>
<dbReference type="Gene3D" id="2.40.170.20">
    <property type="entry name" value="TonB-dependent receptor, beta-barrel domain"/>
    <property type="match status" value="1"/>
</dbReference>
<comment type="subcellular location">
    <subcellularLocation>
        <location evidence="1 10">Cell outer membrane</location>
        <topology evidence="1 10">Multi-pass membrane protein</topology>
    </subcellularLocation>
</comment>
<feature type="domain" description="Secretin/TonB short N-terminal" evidence="12">
    <location>
        <begin position="70"/>
        <end position="120"/>
    </location>
</feature>
<evidence type="ECO:0000256" key="7">
    <source>
        <dbReference type="ARBA" id="ARBA00023077"/>
    </source>
</evidence>
<dbReference type="InterPro" id="IPR011662">
    <property type="entry name" value="Secretin/TonB_short_N"/>
</dbReference>
<evidence type="ECO:0000256" key="5">
    <source>
        <dbReference type="ARBA" id="ARBA00022692"/>
    </source>
</evidence>
<keyword evidence="14" id="KW-1185">Reference proteome</keyword>
<evidence type="ECO:0000256" key="1">
    <source>
        <dbReference type="ARBA" id="ARBA00004571"/>
    </source>
</evidence>
<evidence type="ECO:0000256" key="6">
    <source>
        <dbReference type="ARBA" id="ARBA00023004"/>
    </source>
</evidence>
<dbReference type="Pfam" id="PF13715">
    <property type="entry name" value="CarbopepD_reg_2"/>
    <property type="match status" value="1"/>
</dbReference>
<dbReference type="InterPro" id="IPR037066">
    <property type="entry name" value="Plug_dom_sf"/>
</dbReference>
<dbReference type="PROSITE" id="PS52016">
    <property type="entry name" value="TONB_DEPENDENT_REC_3"/>
    <property type="match status" value="1"/>
</dbReference>
<evidence type="ECO:0000256" key="8">
    <source>
        <dbReference type="ARBA" id="ARBA00023136"/>
    </source>
</evidence>
<dbReference type="OrthoDB" id="9768177at2"/>
<protein>
    <submittedName>
        <fullName evidence="13">SusC/RagA family TonB-linked outer membrane protein</fullName>
    </submittedName>
</protein>
<dbReference type="Pfam" id="PF07715">
    <property type="entry name" value="Plug"/>
    <property type="match status" value="1"/>
</dbReference>
<evidence type="ECO:0000256" key="2">
    <source>
        <dbReference type="ARBA" id="ARBA00022448"/>
    </source>
</evidence>
<evidence type="ECO:0000313" key="13">
    <source>
        <dbReference type="EMBL" id="QEM10016.1"/>
    </source>
</evidence>
<dbReference type="InterPro" id="IPR008969">
    <property type="entry name" value="CarboxyPept-like_regulatory"/>
</dbReference>
<keyword evidence="4" id="KW-0410">Iron transport</keyword>
<keyword evidence="8 10" id="KW-0472">Membrane</keyword>